<proteinExistence type="predicted"/>
<sequence>MMDIIIKPLKNAAFLCGLTTASKTSLIFAILTCCLSWGWLINLYSISNIKAGGRHIQSAHYDIIGQSSRRLALLSDLPGDKPLIIYGASSSAASAITSPSEISNILHNQGLDYEVVGFFSAGQTIWEIESAARHISPKREKILLLPVNMVQLQKGASALTKSALTKRILYTNTSIWHDILDAESVKHAPSLYFTAFDNLAYIAKRKRSLIRQYYTPPIKLNGWYHTKISDAEWSELAKTWGDPDYIAVPPKKRYLGPVEVRNLAAYTGLTRIKKLHNNVDEAEEILVRSIKRMQATGIEVITIDTPIDAESMARNMSQQEVDEILSEIRVRQLSIANRTDSKFIQVAPTADLDTSNFLDWVHIAKDSGKQRYTEALSKALGDLLHERQ</sequence>
<dbReference type="Proteomes" id="UP000838100">
    <property type="component" value="Unassembled WGS sequence"/>
</dbReference>
<protein>
    <recommendedName>
        <fullName evidence="3">SGNH/GDSL hydrolase family protein</fullName>
    </recommendedName>
</protein>
<evidence type="ECO:0008006" key="3">
    <source>
        <dbReference type="Google" id="ProtNLM"/>
    </source>
</evidence>
<dbReference type="RefSeq" id="WP_237444980.1">
    <property type="nucleotide sequence ID" value="NZ_CAKLPX010000003.1"/>
</dbReference>
<organism evidence="1 2">
    <name type="scientific">Sinobacterium norvegicum</name>
    <dbReference type="NCBI Taxonomy" id="1641715"/>
    <lineage>
        <taxon>Bacteria</taxon>
        <taxon>Pseudomonadati</taxon>
        <taxon>Pseudomonadota</taxon>
        <taxon>Gammaproteobacteria</taxon>
        <taxon>Cellvibrionales</taxon>
        <taxon>Spongiibacteraceae</taxon>
        <taxon>Sinobacterium</taxon>
    </lineage>
</organism>
<accession>A0ABM9AHQ0</accession>
<gene>
    <name evidence="1" type="ORF">SIN8267_02404</name>
</gene>
<evidence type="ECO:0000313" key="1">
    <source>
        <dbReference type="EMBL" id="CAH0992285.1"/>
    </source>
</evidence>
<dbReference type="EMBL" id="CAKLPX010000003">
    <property type="protein sequence ID" value="CAH0992285.1"/>
    <property type="molecule type" value="Genomic_DNA"/>
</dbReference>
<name>A0ABM9AHQ0_9GAMM</name>
<comment type="caution">
    <text evidence="1">The sequence shown here is derived from an EMBL/GenBank/DDBJ whole genome shotgun (WGS) entry which is preliminary data.</text>
</comment>
<keyword evidence="2" id="KW-1185">Reference proteome</keyword>
<evidence type="ECO:0000313" key="2">
    <source>
        <dbReference type="Proteomes" id="UP000838100"/>
    </source>
</evidence>
<reference evidence="1" key="1">
    <citation type="submission" date="2021-12" db="EMBL/GenBank/DDBJ databases">
        <authorList>
            <person name="Rodrigo-Torres L."/>
            <person name="Arahal R. D."/>
            <person name="Lucena T."/>
        </authorList>
    </citation>
    <scope>NUCLEOTIDE SEQUENCE</scope>
    <source>
        <strain evidence="1">CECT 8267</strain>
    </source>
</reference>